<evidence type="ECO:0000259" key="2">
    <source>
        <dbReference type="Pfam" id="PF00431"/>
    </source>
</evidence>
<dbReference type="CDD" id="cd00041">
    <property type="entry name" value="CUB"/>
    <property type="match status" value="1"/>
</dbReference>
<gene>
    <name evidence="3" type="ORF">JZ751_000496</name>
</gene>
<proteinExistence type="predicted"/>
<evidence type="ECO:0000313" key="3">
    <source>
        <dbReference type="EMBL" id="KAG9355658.1"/>
    </source>
</evidence>
<accession>A0A8T2PWK0</accession>
<evidence type="ECO:0000256" key="1">
    <source>
        <dbReference type="ARBA" id="ARBA00023157"/>
    </source>
</evidence>
<protein>
    <recommendedName>
        <fullName evidence="2">CUB domain-containing protein</fullName>
    </recommendedName>
</protein>
<dbReference type="InterPro" id="IPR035914">
    <property type="entry name" value="Sperma_CUB_dom_sf"/>
</dbReference>
<organism evidence="3 4">
    <name type="scientific">Albula glossodonta</name>
    <name type="common">roundjaw bonefish</name>
    <dbReference type="NCBI Taxonomy" id="121402"/>
    <lineage>
        <taxon>Eukaryota</taxon>
        <taxon>Metazoa</taxon>
        <taxon>Chordata</taxon>
        <taxon>Craniata</taxon>
        <taxon>Vertebrata</taxon>
        <taxon>Euteleostomi</taxon>
        <taxon>Actinopterygii</taxon>
        <taxon>Neopterygii</taxon>
        <taxon>Teleostei</taxon>
        <taxon>Albuliformes</taxon>
        <taxon>Albulidae</taxon>
        <taxon>Albula</taxon>
    </lineage>
</organism>
<dbReference type="OrthoDB" id="431034at2759"/>
<keyword evidence="1" id="KW-1015">Disulfide bond</keyword>
<dbReference type="Proteomes" id="UP000824540">
    <property type="component" value="Unassembled WGS sequence"/>
</dbReference>
<feature type="domain" description="CUB" evidence="2">
    <location>
        <begin position="40"/>
        <end position="77"/>
    </location>
</feature>
<dbReference type="SUPFAM" id="SSF49854">
    <property type="entry name" value="Spermadhesin, CUB domain"/>
    <property type="match status" value="1"/>
</dbReference>
<dbReference type="InterPro" id="IPR000859">
    <property type="entry name" value="CUB_dom"/>
</dbReference>
<dbReference type="Gene3D" id="2.60.120.290">
    <property type="entry name" value="Spermadhesin, CUB domain"/>
    <property type="match status" value="1"/>
</dbReference>
<name>A0A8T2PWK0_9TELE</name>
<dbReference type="AlphaFoldDB" id="A0A8T2PWK0"/>
<evidence type="ECO:0000313" key="4">
    <source>
        <dbReference type="Proteomes" id="UP000824540"/>
    </source>
</evidence>
<dbReference type="EMBL" id="JAFBMS010000001">
    <property type="protein sequence ID" value="KAG9355658.1"/>
    <property type="molecule type" value="Genomic_DNA"/>
</dbReference>
<comment type="caution">
    <text evidence="3">The sequence shown here is derived from an EMBL/GenBank/DDBJ whole genome shotgun (WGS) entry which is preliminary data.</text>
</comment>
<dbReference type="Pfam" id="PF00431">
    <property type="entry name" value="CUB"/>
    <property type="match status" value="1"/>
</dbReference>
<reference evidence="3" key="1">
    <citation type="thesis" date="2021" institute="BYU ScholarsArchive" country="Provo, UT, USA">
        <title>Applications of and Algorithms for Genome Assembly and Genomic Analyses with an Emphasis on Marine Teleosts.</title>
        <authorList>
            <person name="Pickett B.D."/>
        </authorList>
    </citation>
    <scope>NUCLEOTIDE SEQUENCE</scope>
    <source>
        <strain evidence="3">HI-2016</strain>
    </source>
</reference>
<keyword evidence="4" id="KW-1185">Reference proteome</keyword>
<sequence length="103" mass="11196">MRSHGVIRTVGCRVPADAGCISSTTASSETWLIEQSLEEQMFTGPNLPSPIISSKNWLRLHFTSDGNHKMRGFSAQYQAQLGAVTLGCGFIALEALKVRSERG</sequence>